<name>A0ABQ9E611_TEGGR</name>
<organism evidence="1 2">
    <name type="scientific">Tegillarca granosa</name>
    <name type="common">Malaysian cockle</name>
    <name type="synonym">Anadara granosa</name>
    <dbReference type="NCBI Taxonomy" id="220873"/>
    <lineage>
        <taxon>Eukaryota</taxon>
        <taxon>Metazoa</taxon>
        <taxon>Spiralia</taxon>
        <taxon>Lophotrochozoa</taxon>
        <taxon>Mollusca</taxon>
        <taxon>Bivalvia</taxon>
        <taxon>Autobranchia</taxon>
        <taxon>Pteriomorphia</taxon>
        <taxon>Arcoida</taxon>
        <taxon>Arcoidea</taxon>
        <taxon>Arcidae</taxon>
        <taxon>Tegillarca</taxon>
    </lineage>
</organism>
<keyword evidence="2" id="KW-1185">Reference proteome</keyword>
<proteinExistence type="predicted"/>
<dbReference type="EMBL" id="JARBDR010000921">
    <property type="protein sequence ID" value="KAJ8298977.1"/>
    <property type="molecule type" value="Genomic_DNA"/>
</dbReference>
<sequence>MEYKNSFHDDKKMGLEYWYGILTGPQYLDSRTVHVKQTLGRLCNVLLFFSPVENKTFPTIGVNTTEGRQHLTDKSVAWNIYLQKPL</sequence>
<evidence type="ECO:0000313" key="1">
    <source>
        <dbReference type="EMBL" id="KAJ8298977.1"/>
    </source>
</evidence>
<dbReference type="Proteomes" id="UP001217089">
    <property type="component" value="Unassembled WGS sequence"/>
</dbReference>
<evidence type="ECO:0000313" key="2">
    <source>
        <dbReference type="Proteomes" id="UP001217089"/>
    </source>
</evidence>
<reference evidence="1 2" key="1">
    <citation type="submission" date="2022-12" db="EMBL/GenBank/DDBJ databases">
        <title>Chromosome-level genome of Tegillarca granosa.</title>
        <authorList>
            <person name="Kim J."/>
        </authorList>
    </citation>
    <scope>NUCLEOTIDE SEQUENCE [LARGE SCALE GENOMIC DNA]</scope>
    <source>
        <strain evidence="1">Teg-2019</strain>
        <tissue evidence="1">Adductor muscle</tissue>
    </source>
</reference>
<accession>A0ABQ9E611</accession>
<comment type="caution">
    <text evidence="1">The sequence shown here is derived from an EMBL/GenBank/DDBJ whole genome shotgun (WGS) entry which is preliminary data.</text>
</comment>
<protein>
    <submittedName>
        <fullName evidence="1">Uncharacterized protein</fullName>
    </submittedName>
</protein>
<gene>
    <name evidence="1" type="ORF">KUTeg_023037</name>
</gene>